<feature type="repeat" description="PPR" evidence="3">
    <location>
        <begin position="241"/>
        <end position="275"/>
    </location>
</feature>
<evidence type="ECO:0000313" key="4">
    <source>
        <dbReference type="EMBL" id="KAE9620296.1"/>
    </source>
</evidence>
<dbReference type="FunFam" id="1.25.40.10:FF:000690">
    <property type="entry name" value="Pentatricopeptide repeat-containing protein"/>
    <property type="match status" value="1"/>
</dbReference>
<evidence type="ECO:0000256" key="3">
    <source>
        <dbReference type="PROSITE-ProRule" id="PRU00708"/>
    </source>
</evidence>
<dbReference type="InterPro" id="IPR011990">
    <property type="entry name" value="TPR-like_helical_dom_sf"/>
</dbReference>
<dbReference type="PROSITE" id="PS51375">
    <property type="entry name" value="PPR"/>
    <property type="match status" value="3"/>
</dbReference>
<feature type="repeat" description="PPR" evidence="3">
    <location>
        <begin position="373"/>
        <end position="407"/>
    </location>
</feature>
<protein>
    <submittedName>
        <fullName evidence="4">Putative tetratricopeptide-like helical domain-containing protein</fullName>
    </submittedName>
</protein>
<dbReference type="Pfam" id="PF20431">
    <property type="entry name" value="E_motif"/>
    <property type="match status" value="1"/>
</dbReference>
<comment type="similarity">
    <text evidence="1">Belongs to the PPR family. PCMP-H subfamily.</text>
</comment>
<dbReference type="FunFam" id="1.25.40.10:FF:000381">
    <property type="entry name" value="Pentatricopeptide repeat-containing protein"/>
    <property type="match status" value="1"/>
</dbReference>
<dbReference type="NCBIfam" id="TIGR00756">
    <property type="entry name" value="PPR"/>
    <property type="match status" value="3"/>
</dbReference>
<dbReference type="PANTHER" id="PTHR47926">
    <property type="entry name" value="PENTATRICOPEPTIDE REPEAT-CONTAINING PROTEIN"/>
    <property type="match status" value="1"/>
</dbReference>
<gene>
    <name evidence="4" type="ORF">Lalb_Chr01g0001621</name>
</gene>
<dbReference type="Gene3D" id="1.25.40.10">
    <property type="entry name" value="Tetratricopeptide repeat domain"/>
    <property type="match status" value="3"/>
</dbReference>
<dbReference type="InterPro" id="IPR046848">
    <property type="entry name" value="E_motif"/>
</dbReference>
<dbReference type="Pfam" id="PF01535">
    <property type="entry name" value="PPR"/>
    <property type="match status" value="3"/>
</dbReference>
<dbReference type="GO" id="GO:0003729">
    <property type="term" value="F:mRNA binding"/>
    <property type="evidence" value="ECO:0007669"/>
    <property type="project" value="UniProtKB-ARBA"/>
</dbReference>
<comment type="caution">
    <text evidence="4">The sequence shown here is derived from an EMBL/GenBank/DDBJ whole genome shotgun (WGS) entry which is preliminary data.</text>
</comment>
<evidence type="ECO:0000313" key="5">
    <source>
        <dbReference type="Proteomes" id="UP000447434"/>
    </source>
</evidence>
<evidence type="ECO:0000256" key="1">
    <source>
        <dbReference type="ARBA" id="ARBA00006643"/>
    </source>
</evidence>
<keyword evidence="5" id="KW-1185">Reference proteome</keyword>
<dbReference type="Pfam" id="PF13041">
    <property type="entry name" value="PPR_2"/>
    <property type="match status" value="3"/>
</dbReference>
<accession>A0A6A4R4P3</accession>
<feature type="repeat" description="PPR" evidence="3">
    <location>
        <begin position="170"/>
        <end position="204"/>
    </location>
</feature>
<evidence type="ECO:0000256" key="2">
    <source>
        <dbReference type="ARBA" id="ARBA00022737"/>
    </source>
</evidence>
<dbReference type="EMBL" id="WOCE01000001">
    <property type="protein sequence ID" value="KAE9620296.1"/>
    <property type="molecule type" value="Genomic_DNA"/>
</dbReference>
<dbReference type="InterPro" id="IPR002885">
    <property type="entry name" value="PPR_rpt"/>
</dbReference>
<keyword evidence="2" id="KW-0677">Repeat</keyword>
<dbReference type="InterPro" id="IPR046960">
    <property type="entry name" value="PPR_At4g14850-like_plant"/>
</dbReference>
<name>A0A6A4R4P3_LUPAL</name>
<dbReference type="AlphaFoldDB" id="A0A6A4R4P3"/>
<dbReference type="OrthoDB" id="1928216at2759"/>
<dbReference type="FunFam" id="1.25.40.10:FF:000333">
    <property type="entry name" value="Pentatricopeptide repeat-containing protein"/>
    <property type="match status" value="1"/>
</dbReference>
<proteinExistence type="inferred from homology"/>
<reference evidence="5" key="1">
    <citation type="journal article" date="2020" name="Nat. Commun.">
        <title>Genome sequence of the cluster root forming white lupin.</title>
        <authorList>
            <person name="Hufnagel B."/>
            <person name="Marques A."/>
            <person name="Soriano A."/>
            <person name="Marques L."/>
            <person name="Divol F."/>
            <person name="Doumas P."/>
            <person name="Sallet E."/>
            <person name="Mancinotti D."/>
            <person name="Carrere S."/>
            <person name="Marande W."/>
            <person name="Arribat S."/>
            <person name="Keller J."/>
            <person name="Huneau C."/>
            <person name="Blein T."/>
            <person name="Aime D."/>
            <person name="Laguerre M."/>
            <person name="Taylor J."/>
            <person name="Schubert V."/>
            <person name="Nelson M."/>
            <person name="Geu-Flores F."/>
            <person name="Crespi M."/>
            <person name="Gallardo-Guerrero K."/>
            <person name="Delaux P.-M."/>
            <person name="Salse J."/>
            <person name="Berges H."/>
            <person name="Guyot R."/>
            <person name="Gouzy J."/>
            <person name="Peret B."/>
        </authorList>
    </citation>
    <scope>NUCLEOTIDE SEQUENCE [LARGE SCALE GENOMIC DNA]</scope>
    <source>
        <strain evidence="5">cv. Amiga</strain>
    </source>
</reference>
<dbReference type="Proteomes" id="UP000447434">
    <property type="component" value="Chromosome 1"/>
</dbReference>
<dbReference type="GO" id="GO:0009451">
    <property type="term" value="P:RNA modification"/>
    <property type="evidence" value="ECO:0007669"/>
    <property type="project" value="InterPro"/>
</dbReference>
<dbReference type="PANTHER" id="PTHR47926:SF463">
    <property type="entry name" value="PENTATRICOPEPTIDE REPEAT-CONTAINING PROTEIN"/>
    <property type="match status" value="1"/>
</dbReference>
<sequence>MIDFKVVSSLIKKHQNLEKCKHIQSIIITSGLLQNTIFLTKLIQLQPLPIFSPFLSFLFNIISHTPNNTTRLFNKIIATFSTSPHPQTTLLCYATMRQNGVVPDQHTFPLLLKMFSKSKLQDSPFMIFAQIVRIGLDTDHFVSNALISAFSNSGFMLSARQVFDQCSSKDFVAWTALINGYVKNDCPSEALKCFLNMRSTGTRIDAVTIVSVLRAAAMVGDAYFGKWVHGFYVLAGRVELDSYICSALVDMYFKCGHCDDAWEVFDEMPYRNVVSWTALIAGYVQCNKFQDAQRVFWDMMLTIIMPNEFTITSVLSACAYTGALDQGRLVHQYIEHNKVNLNSALGTALVDMYAKCGCISEAVRVFENLPIKDVYTWTAMINGLAVHGDTLGALNIFSSMLRNCIQPNEITFIGVLSACSHGGFVEEGKRLFESMSNVYHLQPNMDHYGCMVDLLGRAGHLKDAKQIIDNMPMKPSPGVLGALFGACMIHKAFEMGECIGNNLINLQPNHSGRYTLLANLYSMCQNWEAGAKVRKLMKGVKVEKTPAYSWIEVNGLIHEFKAFDHSHNESSSVYSILDNLVLQMNLAGHVLDCEDLNILAPSNTAEG</sequence>
<organism evidence="4 5">
    <name type="scientific">Lupinus albus</name>
    <name type="common">White lupine</name>
    <name type="synonym">Lupinus termis</name>
    <dbReference type="NCBI Taxonomy" id="3870"/>
    <lineage>
        <taxon>Eukaryota</taxon>
        <taxon>Viridiplantae</taxon>
        <taxon>Streptophyta</taxon>
        <taxon>Embryophyta</taxon>
        <taxon>Tracheophyta</taxon>
        <taxon>Spermatophyta</taxon>
        <taxon>Magnoliopsida</taxon>
        <taxon>eudicotyledons</taxon>
        <taxon>Gunneridae</taxon>
        <taxon>Pentapetalae</taxon>
        <taxon>rosids</taxon>
        <taxon>fabids</taxon>
        <taxon>Fabales</taxon>
        <taxon>Fabaceae</taxon>
        <taxon>Papilionoideae</taxon>
        <taxon>50 kb inversion clade</taxon>
        <taxon>genistoids sensu lato</taxon>
        <taxon>core genistoids</taxon>
        <taxon>Genisteae</taxon>
        <taxon>Lupinus</taxon>
    </lineage>
</organism>